<sequence length="452" mass="49569">MDSQTHTFQQTWTSKRAAKELERTVLLLKRGIWLYFILLIFEGALRKWFLPALATPLLIVRDPIALALLAIAYHKGLFPRNGLMVAFIITGIISFFLTLLVGHGNLFVAIYGIRILIIHVPFMFLIGKVFRQQDVVEIGKAMLWIAIPMTVLVALQFYSPQSAWVNRGIGGDMEGAGFSGALGYARPPGTFSFTTGTTLFYSMLTPFILYFWLQKDKAPPLLILVAASIGLLAAIPLSISRGLLFQIALSFVFTTFIIAKRPALIKSLIAGLVSFALLLIALSNLSFFQTATEVFMTRFERANEAEGGLEGVLIDRFLGGMYSAVFGDRGIPLWGFGLGMGTNAGAMLLSGRITFLISEGEWGRVIGEMGFLLGMTIIVSRIVTATQIGLKSYYSLASNNILPWLLFSFAALNLLQGQWAQPTSLGFAIVAGGLTMAALKNKTIKNKITNER</sequence>
<feature type="transmembrane region" description="Helical" evidence="1">
    <location>
        <begin position="48"/>
        <end position="71"/>
    </location>
</feature>
<reference evidence="2 3" key="1">
    <citation type="submission" date="2017-02" db="EMBL/GenBank/DDBJ databases">
        <authorList>
            <person name="Peterson S.W."/>
        </authorList>
    </citation>
    <scope>NUCLEOTIDE SEQUENCE [LARGE SCALE GENOMIC DNA]</scope>
    <source>
        <strain evidence="2 3">DSM 22899</strain>
    </source>
</reference>
<feature type="transmembrane region" description="Helical" evidence="1">
    <location>
        <begin position="24"/>
        <end position="42"/>
    </location>
</feature>
<keyword evidence="1" id="KW-0472">Membrane</keyword>
<evidence type="ECO:0000256" key="1">
    <source>
        <dbReference type="SAM" id="Phobius"/>
    </source>
</evidence>
<dbReference type="Proteomes" id="UP000190541">
    <property type="component" value="Unassembled WGS sequence"/>
</dbReference>
<name>A0A1T5FQK5_9SPHI</name>
<feature type="transmembrane region" description="Helical" evidence="1">
    <location>
        <begin position="220"/>
        <end position="237"/>
    </location>
</feature>
<feature type="transmembrane region" description="Helical" evidence="1">
    <location>
        <begin position="370"/>
        <end position="390"/>
    </location>
</feature>
<keyword evidence="3" id="KW-1185">Reference proteome</keyword>
<keyword evidence="1" id="KW-1133">Transmembrane helix</keyword>
<dbReference type="AlphaFoldDB" id="A0A1T5FQK5"/>
<accession>A0A1T5FQK5</accession>
<feature type="transmembrane region" description="Helical" evidence="1">
    <location>
        <begin position="331"/>
        <end position="349"/>
    </location>
</feature>
<evidence type="ECO:0000313" key="2">
    <source>
        <dbReference type="EMBL" id="SKB98433.1"/>
    </source>
</evidence>
<feature type="transmembrane region" description="Helical" evidence="1">
    <location>
        <begin position="83"/>
        <end position="102"/>
    </location>
</feature>
<feature type="transmembrane region" description="Helical" evidence="1">
    <location>
        <begin position="243"/>
        <end position="259"/>
    </location>
</feature>
<dbReference type="RefSeq" id="WP_079718752.1">
    <property type="nucleotide sequence ID" value="NZ_FUYS01000020.1"/>
</dbReference>
<keyword evidence="1" id="KW-0812">Transmembrane</keyword>
<evidence type="ECO:0000313" key="3">
    <source>
        <dbReference type="Proteomes" id="UP000190541"/>
    </source>
</evidence>
<dbReference type="EMBL" id="FUYS01000020">
    <property type="protein sequence ID" value="SKB98433.1"/>
    <property type="molecule type" value="Genomic_DNA"/>
</dbReference>
<organism evidence="2 3">
    <name type="scientific">Parapedobacter luteus</name>
    <dbReference type="NCBI Taxonomy" id="623280"/>
    <lineage>
        <taxon>Bacteria</taxon>
        <taxon>Pseudomonadati</taxon>
        <taxon>Bacteroidota</taxon>
        <taxon>Sphingobacteriia</taxon>
        <taxon>Sphingobacteriales</taxon>
        <taxon>Sphingobacteriaceae</taxon>
        <taxon>Parapedobacter</taxon>
    </lineage>
</organism>
<feature type="transmembrane region" description="Helical" evidence="1">
    <location>
        <begin position="108"/>
        <end position="129"/>
    </location>
</feature>
<feature type="transmembrane region" description="Helical" evidence="1">
    <location>
        <begin position="268"/>
        <end position="288"/>
    </location>
</feature>
<gene>
    <name evidence="2" type="ORF">SAMN05660226_04143</name>
</gene>
<protein>
    <recommendedName>
        <fullName evidence="4">O-antigen ligase like membrane protein</fullName>
    </recommendedName>
</protein>
<evidence type="ECO:0008006" key="4">
    <source>
        <dbReference type="Google" id="ProtNLM"/>
    </source>
</evidence>
<proteinExistence type="predicted"/>
<feature type="transmembrane region" description="Helical" evidence="1">
    <location>
        <begin position="191"/>
        <end position="213"/>
    </location>
</feature>
<feature type="transmembrane region" description="Helical" evidence="1">
    <location>
        <begin position="141"/>
        <end position="158"/>
    </location>
</feature>
<feature type="transmembrane region" description="Helical" evidence="1">
    <location>
        <begin position="419"/>
        <end position="439"/>
    </location>
</feature>
<dbReference type="OrthoDB" id="1491081at2"/>
<dbReference type="STRING" id="623280.SAMN05660226_04143"/>